<organism evidence="1 2">
    <name type="scientific">Exocentrus adspersus</name>
    <dbReference type="NCBI Taxonomy" id="1586481"/>
    <lineage>
        <taxon>Eukaryota</taxon>
        <taxon>Metazoa</taxon>
        <taxon>Ecdysozoa</taxon>
        <taxon>Arthropoda</taxon>
        <taxon>Hexapoda</taxon>
        <taxon>Insecta</taxon>
        <taxon>Pterygota</taxon>
        <taxon>Neoptera</taxon>
        <taxon>Endopterygota</taxon>
        <taxon>Coleoptera</taxon>
        <taxon>Polyphaga</taxon>
        <taxon>Cucujiformia</taxon>
        <taxon>Chrysomeloidea</taxon>
        <taxon>Cerambycidae</taxon>
        <taxon>Lamiinae</taxon>
        <taxon>Acanthocinini</taxon>
        <taxon>Exocentrus</taxon>
    </lineage>
</organism>
<reference evidence="1 2" key="1">
    <citation type="journal article" date="2023" name="Insect Mol. Biol.">
        <title>Genome sequencing provides insights into the evolution of gene families encoding plant cell wall-degrading enzymes in longhorned beetles.</title>
        <authorList>
            <person name="Shin N.R."/>
            <person name="Okamura Y."/>
            <person name="Kirsch R."/>
            <person name="Pauchet Y."/>
        </authorList>
    </citation>
    <scope>NUCLEOTIDE SEQUENCE [LARGE SCALE GENOMIC DNA]</scope>
    <source>
        <strain evidence="1">EAD_L_NR</strain>
    </source>
</reference>
<proteinExistence type="predicted"/>
<dbReference type="Proteomes" id="UP001159042">
    <property type="component" value="Unassembled WGS sequence"/>
</dbReference>
<dbReference type="AlphaFoldDB" id="A0AAV8W6F6"/>
<comment type="caution">
    <text evidence="1">The sequence shown here is derived from an EMBL/GenBank/DDBJ whole genome shotgun (WGS) entry which is preliminary data.</text>
</comment>
<dbReference type="EMBL" id="JANEYG010000008">
    <property type="protein sequence ID" value="KAJ8922038.1"/>
    <property type="molecule type" value="Genomic_DNA"/>
</dbReference>
<evidence type="ECO:0000313" key="2">
    <source>
        <dbReference type="Proteomes" id="UP001159042"/>
    </source>
</evidence>
<gene>
    <name evidence="1" type="ORF">NQ315_008678</name>
</gene>
<evidence type="ECO:0000313" key="1">
    <source>
        <dbReference type="EMBL" id="KAJ8922038.1"/>
    </source>
</evidence>
<name>A0AAV8W6F6_9CUCU</name>
<accession>A0AAV8W6F6</accession>
<sequence length="104" mass="11543">MNRIVVHEYGVEVWEKKFGPTDVGERRRASRRHREQASLLPVVVGGSAESVAVLDDVVYVVVVETGTWLKRGYLLNFGNCMIQGFGNSKMSLCPCLCGAIMKNI</sequence>
<protein>
    <submittedName>
        <fullName evidence="1">Uncharacterized protein</fullName>
    </submittedName>
</protein>
<keyword evidence="2" id="KW-1185">Reference proteome</keyword>